<dbReference type="SUPFAM" id="SSF53850">
    <property type="entry name" value="Periplasmic binding protein-like II"/>
    <property type="match status" value="1"/>
</dbReference>
<evidence type="ECO:0000256" key="2">
    <source>
        <dbReference type="SAM" id="Phobius"/>
    </source>
</evidence>
<gene>
    <name evidence="3" type="ORF">FH610_034085</name>
</gene>
<dbReference type="InterPro" id="IPR006059">
    <property type="entry name" value="SBP"/>
</dbReference>
<evidence type="ECO:0000313" key="3">
    <source>
        <dbReference type="EMBL" id="KAB8180063.1"/>
    </source>
</evidence>
<reference evidence="3 4" key="1">
    <citation type="submission" date="2019-10" db="EMBL/GenBank/DDBJ databases">
        <title>Nonomuraea sp. nov., isolated from Phyllanthus amarus.</title>
        <authorList>
            <person name="Klykleung N."/>
            <person name="Tanasupawat S."/>
        </authorList>
    </citation>
    <scope>NUCLEOTIDE SEQUENCE [LARGE SCALE GENOMIC DNA]</scope>
    <source>
        <strain evidence="3 4">CR1-09</strain>
    </source>
</reference>
<protein>
    <submittedName>
        <fullName evidence="3">Extracellular solute-binding protein</fullName>
    </submittedName>
</protein>
<accession>A0A5N6BJ61</accession>
<evidence type="ECO:0000313" key="4">
    <source>
        <dbReference type="Proteomes" id="UP000313066"/>
    </source>
</evidence>
<evidence type="ECO:0000256" key="1">
    <source>
        <dbReference type="SAM" id="MobiDB-lite"/>
    </source>
</evidence>
<dbReference type="EMBL" id="VDMA02000024">
    <property type="protein sequence ID" value="KAB8180063.1"/>
    <property type="molecule type" value="Genomic_DNA"/>
</dbReference>
<keyword evidence="2" id="KW-1133">Transmembrane helix</keyword>
<dbReference type="Pfam" id="PF01547">
    <property type="entry name" value="SBP_bac_1"/>
    <property type="match status" value="1"/>
</dbReference>
<dbReference type="Gene3D" id="3.40.190.10">
    <property type="entry name" value="Periplasmic binding protein-like II"/>
    <property type="match status" value="1"/>
</dbReference>
<feature type="transmembrane region" description="Helical" evidence="2">
    <location>
        <begin position="53"/>
        <end position="70"/>
    </location>
</feature>
<dbReference type="Proteomes" id="UP000313066">
    <property type="component" value="Unassembled WGS sequence"/>
</dbReference>
<sequence length="485" mass="51582">MRGRPRRAVAKPRWHSTAGTGARTVHPPGRRPHGRAVAPARVRTTPVRRRKPYLFAVAGALVLAATACGADDSSSKAGSAGGSAAQTITYWASNQGTSLENDKEVLKPELDRFTKETGITVNLEVVPWADLLNRILAATTSGKGPDVVNIGNTWSASLQATGAFVPWDDALLKTLGGKERFLGPSLAATGAPGQPPTAVPIYGMTYGLFYNKKMFKEAGIDKPPATWDELIADGRKLTKDGKWGLAVEGASVSENAHHAFIFGQQHGADLFDASGKPHFDSDQEVAAIKQYLDLMAAHKIVNPSNAEYANGTEAVQDFVSGKAGMLMWQSIATQLKQAGWTEDDYGLAPIPLPDPSQGGKQVNAMVAGINLAVFKTAANKDGALKFAQFMTSKQTQQNLNKAYGSLPTVTDAYDDPAFESETIKTFQQILSTTAAPLPQVAQESQFETLVGNAMNQLFADAASGKPVTEEAVKAKLTEANQQMGG</sequence>
<feature type="compositionally biased region" description="Basic residues" evidence="1">
    <location>
        <begin position="1"/>
        <end position="14"/>
    </location>
</feature>
<comment type="caution">
    <text evidence="3">The sequence shown here is derived from an EMBL/GenBank/DDBJ whole genome shotgun (WGS) entry which is preliminary data.</text>
</comment>
<feature type="region of interest" description="Disordered" evidence="1">
    <location>
        <begin position="1"/>
        <end position="43"/>
    </location>
</feature>
<dbReference type="InterPro" id="IPR050490">
    <property type="entry name" value="Bact_solute-bd_prot1"/>
</dbReference>
<name>A0A5N6BJ61_9ACTN</name>
<organism evidence="3 4">
    <name type="scientific">Microbispora catharanthi</name>
    <dbReference type="NCBI Taxonomy" id="1712871"/>
    <lineage>
        <taxon>Bacteria</taxon>
        <taxon>Bacillati</taxon>
        <taxon>Actinomycetota</taxon>
        <taxon>Actinomycetes</taxon>
        <taxon>Streptosporangiales</taxon>
        <taxon>Streptosporangiaceae</taxon>
        <taxon>Microbispora</taxon>
    </lineage>
</organism>
<dbReference type="PANTHER" id="PTHR43649">
    <property type="entry name" value="ARABINOSE-BINDING PROTEIN-RELATED"/>
    <property type="match status" value="1"/>
</dbReference>
<proteinExistence type="predicted"/>
<keyword evidence="2" id="KW-0812">Transmembrane</keyword>
<dbReference type="AlphaFoldDB" id="A0A5N6BJ61"/>
<dbReference type="PANTHER" id="PTHR43649:SF12">
    <property type="entry name" value="DIACETYLCHITOBIOSE BINDING PROTEIN DASA"/>
    <property type="match status" value="1"/>
</dbReference>
<keyword evidence="4" id="KW-1185">Reference proteome</keyword>
<keyword evidence="2" id="KW-0472">Membrane</keyword>